<feature type="transmembrane region" description="Helical" evidence="1">
    <location>
        <begin position="263"/>
        <end position="279"/>
    </location>
</feature>
<dbReference type="Proteomes" id="UP001350748">
    <property type="component" value="Unassembled WGS sequence"/>
</dbReference>
<dbReference type="EC" id="2.3.-.-" evidence="3"/>
<dbReference type="PANTHER" id="PTHR23028:SF53">
    <property type="entry name" value="ACYL_TRANSF_3 DOMAIN-CONTAINING PROTEIN"/>
    <property type="match status" value="1"/>
</dbReference>
<feature type="transmembrane region" description="Helical" evidence="1">
    <location>
        <begin position="285"/>
        <end position="304"/>
    </location>
</feature>
<evidence type="ECO:0000259" key="2">
    <source>
        <dbReference type="Pfam" id="PF01757"/>
    </source>
</evidence>
<dbReference type="EMBL" id="JAZHYN010000001">
    <property type="protein sequence ID" value="MEF3364966.1"/>
    <property type="molecule type" value="Genomic_DNA"/>
</dbReference>
<feature type="transmembrane region" description="Helical" evidence="1">
    <location>
        <begin position="179"/>
        <end position="198"/>
    </location>
</feature>
<feature type="transmembrane region" description="Helical" evidence="1">
    <location>
        <begin position="240"/>
        <end position="256"/>
    </location>
</feature>
<feature type="transmembrane region" description="Helical" evidence="1">
    <location>
        <begin position="77"/>
        <end position="97"/>
    </location>
</feature>
<feature type="transmembrane region" description="Helical" evidence="1">
    <location>
        <begin position="342"/>
        <end position="363"/>
    </location>
</feature>
<dbReference type="GO" id="GO:0016746">
    <property type="term" value="F:acyltransferase activity"/>
    <property type="evidence" value="ECO:0007669"/>
    <property type="project" value="UniProtKB-KW"/>
</dbReference>
<dbReference type="PANTHER" id="PTHR23028">
    <property type="entry name" value="ACETYLTRANSFERASE"/>
    <property type="match status" value="1"/>
</dbReference>
<name>A0ABU7XC53_9HYPH</name>
<comment type="caution">
    <text evidence="3">The sequence shown here is derived from an EMBL/GenBank/DDBJ whole genome shotgun (WGS) entry which is preliminary data.</text>
</comment>
<dbReference type="Pfam" id="PF01757">
    <property type="entry name" value="Acyl_transf_3"/>
    <property type="match status" value="1"/>
</dbReference>
<reference evidence="3 4" key="1">
    <citation type="submission" date="2024-02" db="EMBL/GenBank/DDBJ databases">
        <authorList>
            <person name="Grouzdev D."/>
        </authorList>
    </citation>
    <scope>NUCLEOTIDE SEQUENCE [LARGE SCALE GENOMIC DNA]</scope>
    <source>
        <strain evidence="3 4">9N</strain>
    </source>
</reference>
<feature type="transmembrane region" description="Helical" evidence="1">
    <location>
        <begin position="210"/>
        <end position="234"/>
    </location>
</feature>
<dbReference type="InterPro" id="IPR002656">
    <property type="entry name" value="Acyl_transf_3_dom"/>
</dbReference>
<keyword evidence="4" id="KW-1185">Reference proteome</keyword>
<dbReference type="InterPro" id="IPR050879">
    <property type="entry name" value="Acyltransferase_3"/>
</dbReference>
<protein>
    <submittedName>
        <fullName evidence="3">Acyltransferase</fullName>
        <ecNumber evidence="3">2.3.-.-</ecNumber>
    </submittedName>
</protein>
<feature type="domain" description="Acyltransferase 3" evidence="2">
    <location>
        <begin position="35"/>
        <end position="359"/>
    </location>
</feature>
<feature type="transmembrane region" description="Helical" evidence="1">
    <location>
        <begin position="316"/>
        <end position="336"/>
    </location>
</feature>
<sequence>MGGYPVQLRENAIDLTRDGEQISVWDVRLKRDARNAFDIVRLVLATLVVLEHSYFLVENTTAKDPLSVLSCGQMNFGQFAVYLFFALSGFLVTNSFCESSSTASFIAKRIARIVPGFLVASAVGWLIVGPLTADHFDSYFSSQNWRSLIIQVLALKQTNVAGVLEGNPVRLAHGTLWTIQYEFDCYILLALFGALGFLRRAARPKFYLALGAVIALSMATGLPSVSYGLLGLLISSPERWPDLFPFFFLGSAFFLFRDRIPKSGFLCASGLAAIMLSFISGVGAYFALLFCGVYALLYVALSFAGDIVIRNRRVDLSYGVYLYGWPIQQLLLYYSGMRLSPMALFLAAVAFSYPAAWASWTFIERPCLRLAHRRSL</sequence>
<organism evidence="3 4">
    <name type="scientific">Methylocystis borbori</name>
    <dbReference type="NCBI Taxonomy" id="3118750"/>
    <lineage>
        <taxon>Bacteria</taxon>
        <taxon>Pseudomonadati</taxon>
        <taxon>Pseudomonadota</taxon>
        <taxon>Alphaproteobacteria</taxon>
        <taxon>Hyphomicrobiales</taxon>
        <taxon>Methylocystaceae</taxon>
        <taxon>Methylocystis</taxon>
    </lineage>
</organism>
<keyword evidence="1" id="KW-1133">Transmembrane helix</keyword>
<feature type="transmembrane region" description="Helical" evidence="1">
    <location>
        <begin position="109"/>
        <end position="128"/>
    </location>
</feature>
<keyword evidence="3" id="KW-0012">Acyltransferase</keyword>
<evidence type="ECO:0000313" key="3">
    <source>
        <dbReference type="EMBL" id="MEF3364966.1"/>
    </source>
</evidence>
<evidence type="ECO:0000313" key="4">
    <source>
        <dbReference type="Proteomes" id="UP001350748"/>
    </source>
</evidence>
<dbReference type="RefSeq" id="WP_332079850.1">
    <property type="nucleotide sequence ID" value="NZ_JAZHYN010000001.1"/>
</dbReference>
<proteinExistence type="predicted"/>
<gene>
    <name evidence="3" type="ORF">V3H18_00295</name>
</gene>
<feature type="transmembrane region" description="Helical" evidence="1">
    <location>
        <begin position="39"/>
        <end position="57"/>
    </location>
</feature>
<accession>A0ABU7XC53</accession>
<keyword evidence="1" id="KW-0812">Transmembrane</keyword>
<evidence type="ECO:0000256" key="1">
    <source>
        <dbReference type="SAM" id="Phobius"/>
    </source>
</evidence>
<keyword evidence="1" id="KW-0472">Membrane</keyword>
<keyword evidence="3" id="KW-0808">Transferase</keyword>